<protein>
    <recommendedName>
        <fullName evidence="4">Lipoprotein</fullName>
    </recommendedName>
</protein>
<name>A0A975G4V1_9CAUL</name>
<keyword evidence="1" id="KW-0732">Signal</keyword>
<dbReference type="RefSeq" id="WP_211940122.1">
    <property type="nucleotide sequence ID" value="NZ_CP073078.1"/>
</dbReference>
<evidence type="ECO:0000313" key="2">
    <source>
        <dbReference type="EMBL" id="QUD90071.1"/>
    </source>
</evidence>
<dbReference type="AlphaFoldDB" id="A0A975G4V1"/>
<dbReference type="KEGG" id="caul:KCG34_09495"/>
<dbReference type="EMBL" id="CP073078">
    <property type="protein sequence ID" value="QUD90071.1"/>
    <property type="molecule type" value="Genomic_DNA"/>
</dbReference>
<evidence type="ECO:0008006" key="4">
    <source>
        <dbReference type="Google" id="ProtNLM"/>
    </source>
</evidence>
<accession>A0A975G4V1</accession>
<proteinExistence type="predicted"/>
<feature type="signal peptide" evidence="1">
    <location>
        <begin position="1"/>
        <end position="16"/>
    </location>
</feature>
<organism evidence="2 3">
    <name type="scientific">Phenylobacterium montanum</name>
    <dbReference type="NCBI Taxonomy" id="2823693"/>
    <lineage>
        <taxon>Bacteria</taxon>
        <taxon>Pseudomonadati</taxon>
        <taxon>Pseudomonadota</taxon>
        <taxon>Alphaproteobacteria</taxon>
        <taxon>Caulobacterales</taxon>
        <taxon>Caulobacteraceae</taxon>
        <taxon>Phenylobacterium</taxon>
    </lineage>
</organism>
<feature type="chain" id="PRO_5036710706" description="Lipoprotein" evidence="1">
    <location>
        <begin position="17"/>
        <end position="50"/>
    </location>
</feature>
<evidence type="ECO:0000313" key="3">
    <source>
        <dbReference type="Proteomes" id="UP000676409"/>
    </source>
</evidence>
<keyword evidence="3" id="KW-1185">Reference proteome</keyword>
<gene>
    <name evidence="2" type="ORF">KCG34_09495</name>
</gene>
<dbReference type="Proteomes" id="UP000676409">
    <property type="component" value="Chromosome"/>
</dbReference>
<dbReference type="PROSITE" id="PS51257">
    <property type="entry name" value="PROKAR_LIPOPROTEIN"/>
    <property type="match status" value="1"/>
</dbReference>
<sequence>MRLTILCALAACGLLAACGTEEKTVVVNPPAGSTVVVPPNGDAHVVPDPH</sequence>
<evidence type="ECO:0000256" key="1">
    <source>
        <dbReference type="SAM" id="SignalP"/>
    </source>
</evidence>
<reference evidence="2" key="1">
    <citation type="submission" date="2021-04" db="EMBL/GenBank/DDBJ databases">
        <title>The complete genome sequence of Caulobacter sp. S6.</title>
        <authorList>
            <person name="Tang Y."/>
            <person name="Ouyang W."/>
            <person name="Liu Q."/>
            <person name="Huang B."/>
            <person name="Guo Z."/>
            <person name="Lei P."/>
        </authorList>
    </citation>
    <scope>NUCLEOTIDE SEQUENCE</scope>
    <source>
        <strain evidence="2">S6</strain>
    </source>
</reference>